<evidence type="ECO:0000256" key="8">
    <source>
        <dbReference type="PROSITE-ProRule" id="PRU00175"/>
    </source>
</evidence>
<dbReference type="GO" id="GO:0016567">
    <property type="term" value="P:protein ubiquitination"/>
    <property type="evidence" value="ECO:0007669"/>
    <property type="project" value="UniProtKB-ARBA"/>
</dbReference>
<feature type="compositionally biased region" description="Basic and acidic residues" evidence="9">
    <location>
        <begin position="353"/>
        <end position="362"/>
    </location>
</feature>
<feature type="region of interest" description="Disordered" evidence="9">
    <location>
        <begin position="153"/>
        <end position="178"/>
    </location>
</feature>
<dbReference type="GO" id="GO:0061630">
    <property type="term" value="F:ubiquitin protein ligase activity"/>
    <property type="evidence" value="ECO:0007669"/>
    <property type="project" value="UniProtKB-EC"/>
</dbReference>
<sequence>MADNSDRMFCHACGGSDFTEIVSDRMKYGVLELTSDKKMGLQIEIPPDTTPEPSSHVDRPSRVGINPWEDQNPWAEEGPADTDRFLGGPGFSRHTYRSPDGRFTFSTTTYSGGFPGGFLGQPTSPGGPLPEDPLMPVMRSLDTIFNGLANTYRQQGGGETRAASEGPQNQGDESREGTPAFAATGRLFPRDAEGPQPMNRSVDSLNDILELFRTDFGGPGRPAGGGGVRVMTGPNPLAILSSLLNFDRQGDAVYSQEEFDRIISQLIEQNVNGNAPPPAPENAIRALPKKTVEPEMLGPEGKAECSICMDPVELGSEVTVLPCKHWFHGNCIEMWLSQHNTCPHCRRPINDSSRPDRMRPEGTSENPVVINDSPERTPRRRSSAAMNNFGTVASPSDLRSRASSDSESAGQSSRSSSRNDWGSGITGWFRNHLGGGTS</sequence>
<feature type="region of interest" description="Disordered" evidence="9">
    <location>
        <begin position="44"/>
        <end position="80"/>
    </location>
</feature>
<proteinExistence type="predicted"/>
<dbReference type="SMART" id="SM00184">
    <property type="entry name" value="RING"/>
    <property type="match status" value="1"/>
</dbReference>
<keyword evidence="3" id="KW-0808">Transferase</keyword>
<dbReference type="SUPFAM" id="SSF57850">
    <property type="entry name" value="RING/U-box"/>
    <property type="match status" value="1"/>
</dbReference>
<gene>
    <name evidence="11" type="ORF">MPDQ_005734</name>
</gene>
<keyword evidence="6" id="KW-0833">Ubl conjugation pathway</keyword>
<dbReference type="EC" id="2.3.2.27" evidence="2"/>
<dbReference type="FunFam" id="3.30.40.10:FF:000127">
    <property type="entry name" value="E3 ubiquitin-protein ligase RNF181"/>
    <property type="match status" value="1"/>
</dbReference>
<dbReference type="EMBL" id="VIFY01000042">
    <property type="protein sequence ID" value="TQB73532.1"/>
    <property type="molecule type" value="Genomic_DNA"/>
</dbReference>
<dbReference type="PANTHER" id="PTHR45931">
    <property type="entry name" value="SI:CH211-59O9.10"/>
    <property type="match status" value="1"/>
</dbReference>
<dbReference type="InterPro" id="IPR013083">
    <property type="entry name" value="Znf_RING/FYVE/PHD"/>
</dbReference>
<evidence type="ECO:0000256" key="2">
    <source>
        <dbReference type="ARBA" id="ARBA00012483"/>
    </source>
</evidence>
<dbReference type="STRING" id="5098.A0A507QZH4"/>
<dbReference type="GO" id="GO:0006511">
    <property type="term" value="P:ubiquitin-dependent protein catabolic process"/>
    <property type="evidence" value="ECO:0007669"/>
    <property type="project" value="TreeGrafter"/>
</dbReference>
<dbReference type="AlphaFoldDB" id="A0A507QZH4"/>
<dbReference type="GO" id="GO:0005634">
    <property type="term" value="C:nucleus"/>
    <property type="evidence" value="ECO:0007669"/>
    <property type="project" value="TreeGrafter"/>
</dbReference>
<feature type="compositionally biased region" description="Low complexity" evidence="9">
    <location>
        <begin position="405"/>
        <end position="423"/>
    </location>
</feature>
<evidence type="ECO:0000259" key="10">
    <source>
        <dbReference type="PROSITE" id="PS50089"/>
    </source>
</evidence>
<evidence type="ECO:0000256" key="6">
    <source>
        <dbReference type="ARBA" id="ARBA00022786"/>
    </source>
</evidence>
<protein>
    <recommendedName>
        <fullName evidence="2">RING-type E3 ubiquitin transferase</fullName>
        <ecNumber evidence="2">2.3.2.27</ecNumber>
    </recommendedName>
</protein>
<feature type="region of interest" description="Disordered" evidence="9">
    <location>
        <begin position="343"/>
        <end position="438"/>
    </location>
</feature>
<comment type="catalytic activity">
    <reaction evidence="1">
        <text>S-ubiquitinyl-[E2 ubiquitin-conjugating enzyme]-L-cysteine + [acceptor protein]-L-lysine = [E2 ubiquitin-conjugating enzyme]-L-cysteine + N(6)-ubiquitinyl-[acceptor protein]-L-lysine.</text>
        <dbReference type="EC" id="2.3.2.27"/>
    </reaction>
</comment>
<evidence type="ECO:0000256" key="1">
    <source>
        <dbReference type="ARBA" id="ARBA00000900"/>
    </source>
</evidence>
<evidence type="ECO:0000256" key="4">
    <source>
        <dbReference type="ARBA" id="ARBA00022723"/>
    </source>
</evidence>
<evidence type="ECO:0000313" key="11">
    <source>
        <dbReference type="EMBL" id="TQB73532.1"/>
    </source>
</evidence>
<dbReference type="InterPro" id="IPR051834">
    <property type="entry name" value="RING_finger_E3_ligase"/>
</dbReference>
<evidence type="ECO:0000256" key="3">
    <source>
        <dbReference type="ARBA" id="ARBA00022679"/>
    </source>
</evidence>
<dbReference type="Proteomes" id="UP000319663">
    <property type="component" value="Unassembled WGS sequence"/>
</dbReference>
<keyword evidence="7" id="KW-0862">Zinc</keyword>
<comment type="caution">
    <text evidence="11">The sequence shown here is derived from an EMBL/GenBank/DDBJ whole genome shotgun (WGS) entry which is preliminary data.</text>
</comment>
<keyword evidence="5 8" id="KW-0863">Zinc-finger</keyword>
<dbReference type="Gene3D" id="3.30.40.10">
    <property type="entry name" value="Zinc/RING finger domain, C3HC4 (zinc finger)"/>
    <property type="match status" value="1"/>
</dbReference>
<evidence type="ECO:0000256" key="9">
    <source>
        <dbReference type="SAM" id="MobiDB-lite"/>
    </source>
</evidence>
<evidence type="ECO:0000256" key="7">
    <source>
        <dbReference type="ARBA" id="ARBA00022833"/>
    </source>
</evidence>
<keyword evidence="4" id="KW-0479">Metal-binding</keyword>
<name>A0A507QZH4_MONPU</name>
<evidence type="ECO:0000313" key="12">
    <source>
        <dbReference type="Proteomes" id="UP000319663"/>
    </source>
</evidence>
<dbReference type="PANTHER" id="PTHR45931:SF3">
    <property type="entry name" value="RING ZINC FINGER-CONTAINING PROTEIN"/>
    <property type="match status" value="1"/>
</dbReference>
<dbReference type="GO" id="GO:0008270">
    <property type="term" value="F:zinc ion binding"/>
    <property type="evidence" value="ECO:0007669"/>
    <property type="project" value="UniProtKB-KW"/>
</dbReference>
<evidence type="ECO:0000256" key="5">
    <source>
        <dbReference type="ARBA" id="ARBA00022771"/>
    </source>
</evidence>
<accession>A0A507QZH4</accession>
<keyword evidence="12" id="KW-1185">Reference proteome</keyword>
<feature type="domain" description="RING-type" evidence="10">
    <location>
        <begin position="305"/>
        <end position="346"/>
    </location>
</feature>
<organism evidence="11 12">
    <name type="scientific">Monascus purpureus</name>
    <name type="common">Red mold</name>
    <name type="synonym">Monascus anka</name>
    <dbReference type="NCBI Taxonomy" id="5098"/>
    <lineage>
        <taxon>Eukaryota</taxon>
        <taxon>Fungi</taxon>
        <taxon>Dikarya</taxon>
        <taxon>Ascomycota</taxon>
        <taxon>Pezizomycotina</taxon>
        <taxon>Eurotiomycetes</taxon>
        <taxon>Eurotiomycetidae</taxon>
        <taxon>Eurotiales</taxon>
        <taxon>Aspergillaceae</taxon>
        <taxon>Monascus</taxon>
    </lineage>
</organism>
<dbReference type="CDD" id="cd16454">
    <property type="entry name" value="RING-H2_PA-TM-RING"/>
    <property type="match status" value="1"/>
</dbReference>
<dbReference type="InterPro" id="IPR001841">
    <property type="entry name" value="Znf_RING"/>
</dbReference>
<reference evidence="11 12" key="1">
    <citation type="submission" date="2019-06" db="EMBL/GenBank/DDBJ databases">
        <title>Wine fermentation using esterase from Monascus purpureus.</title>
        <authorList>
            <person name="Geng C."/>
            <person name="Zhang Y."/>
        </authorList>
    </citation>
    <scope>NUCLEOTIDE SEQUENCE [LARGE SCALE GENOMIC DNA]</scope>
    <source>
        <strain evidence="11">HQ1</strain>
    </source>
</reference>
<dbReference type="Pfam" id="PF13639">
    <property type="entry name" value="zf-RING_2"/>
    <property type="match status" value="1"/>
</dbReference>
<dbReference type="PROSITE" id="PS50089">
    <property type="entry name" value="ZF_RING_2"/>
    <property type="match status" value="1"/>
</dbReference>